<evidence type="ECO:0000256" key="8">
    <source>
        <dbReference type="PROSITE-ProRule" id="PRU00339"/>
    </source>
</evidence>
<dbReference type="Gene3D" id="3.40.50.11380">
    <property type="match status" value="1"/>
</dbReference>
<dbReference type="PANTHER" id="PTHR44998">
    <property type="match status" value="1"/>
</dbReference>
<dbReference type="SMART" id="SM00028">
    <property type="entry name" value="TPR"/>
    <property type="match status" value="4"/>
</dbReference>
<dbReference type="STRING" id="401625.A0A0P1BCZ2"/>
<dbReference type="SUPFAM" id="SSF48452">
    <property type="entry name" value="TPR-like"/>
    <property type="match status" value="1"/>
</dbReference>
<dbReference type="GO" id="GO:0006493">
    <property type="term" value="P:protein O-linked glycosylation"/>
    <property type="evidence" value="ECO:0007669"/>
    <property type="project" value="TreeGrafter"/>
</dbReference>
<feature type="region of interest" description="Disordered" evidence="9">
    <location>
        <begin position="914"/>
        <end position="949"/>
    </location>
</feature>
<dbReference type="InterPro" id="IPR019734">
    <property type="entry name" value="TPR_rpt"/>
</dbReference>
<dbReference type="Pfam" id="PF13181">
    <property type="entry name" value="TPR_8"/>
    <property type="match status" value="2"/>
</dbReference>
<feature type="compositionally biased region" description="Basic and acidic residues" evidence="9">
    <location>
        <begin position="1059"/>
        <end position="1090"/>
    </location>
</feature>
<dbReference type="InterPro" id="IPR011990">
    <property type="entry name" value="TPR-like_helical_dom_sf"/>
</dbReference>
<sequence length="2296" mass="246375">MARPPNGNGKADQALGAPSAVAVQVNIDTQVGVAQASSEGASPMSTSPDLYKPQMLHPADSPGRSIDATARPTRQGASAAGVSQPGGSAASMLHAAWSLAAEASGSADGLESVSTALRGQAAAVVAKAGAENGRTGGDAAAAAGGSSSVASATLGLGSAAAAGAMAGTSETMARRASNSAQYSAALSAQMSSALQSSQNKVATDPASTVASGSGSSPDTAATGQLGATPALMQPESPRTAQAQVGELAARAALMEGESQMRVVAMLQASIGGSTSAQEAAVMLPLASVTGLAARRASASAAAAAAAAASSSTDRTIRQTTLAAAQNSAVSSSDASTVPSYLDRLGLSHITLPTSGFEQAWGRPAKDAGQAQPLKKGETSSRHYWDAGDPRMGFNLAGVPSMPLMPTPPLQMLPPPTSPIHARRGGGVDLPTTPFLSSSKDSRGHHSIAHSVVGSPGLSSTLPYPFQVVQTPGGTARAGWWVPPEHVAPNKRKEVEKLSEGALVAPRLTPSLAATTSSSSSTSSAASEGANVHAVPTASAYTHHVSKEDLVSTTGTRGASYVHSSSDQKQQDFAPPVEVLPLFQPAYRVLQPDEYAVLASAAAYATAALTTTTSGAPFDPTAPAERALKGDVVMERPLSAEEQEAIAVQLRAWAGLQGPEKQAEARQHLEEHQSQIFAQQQQRMQSEARGSRGVSVAEAKLQTSGPQLFPPDFASHYRTQLRALAEGYYTRLHRDGLARDHYAPHAAERASSLAGHARTSGALSSTAVATHPSQLAAFASQPGRPARGDSGKCFPDSAFQPPQVTQPALQSGRQSVRDATNAGGPVSLAEKAKEDLRVAQDGSGTRNADASPLPRQQQDLAREGILPQIQPVVGQDPLDLISAASSAAGVDVHSPTVRDQLLQYAHALYSSGTTATAQQGQQSSSRGEDGQGTNGHAQQQAENAPARPSATLHPTLLPLLHTLHKLHPQHLPTLLLLSCAYYTSGDLAASLHYNKQILRTDPNYVESMSNIGTTLRALGRWREAESWWWRAVRLRPGYWDAYENLLGVLCSPQQASEEEQSVRVEEERVSPSTEDNPRHHEGQQDEKSGTGPRFREALRLCEFVEAHVLTRRSDQDGRDASRTRKVPGGDHPQCMPQHLPTSQVCRLQNLFYAKGNLKYVLPEAGLVPAARAYQQAVEVVLSPSESSAHSLRDLAVATCVAGLLSLGTTLPGSAAAQAASEVALSIGLDPSDSTQTALVAQGNYSQLSSRGILGAVRDSGDRIVSTLLRLGGGQLPMVMLLPDSAVQLVRLLFAETSGALPAMYSSSQQQRQSPANQHQQALQQSAQTTSTILLTLAKLFQDAIANPTAGSHGPLTLGGIPASTSLLLPLYYLSISLHPSASTANNLGILLSSIPVVTHIVNATGQRQQLNGQALALQYYTYGLQLDPSNAHCHCNLGSLLKDLGHINEAIQMYEKAVQHNPTFDVALANLGNAIKDQGRTQESVQYYRRAVDVNPRFPEALCGLVNALLAICDWREVYSEKPEWAGWMTAVRSLLTKQLQDGASYGVGALQATATLQGWVDSVQTSLGDRRKSVQQQWTARFEPFFRSLDREKASVNEGSFVIRLIERLLRRIQRRWYLSRYGHSVRVPASEAQPQIQPQASDVQQYPRLALPSCLVTPAVPTVLPFHTFTLKILPRHIRLISHRNALRLTQQTLSQQWLPAHVYPPPPPPASRLRIGYVSSDFNNHPLAHLMQSVFGMHDPQRFEIFLYATTASDGSPYRQKIEKEAQNFYDVSTWSNQQIVQRVLADGCHILMNLNGYTKGARNEIFAARPCPVQMEFMGFAGGLASGWIDWLIVDPIVCPPEQTAGDLWRTKRREALEQGTELVARPTDFAGDLDPEEPSDDWMYTERCVYMPKSYFVCDHRQGFREPEERRAIDGRVVHPHEMSDEEAWAEEEQRRWKARKELFPSIPDDFVIFCCFNQLYKLEPEVFKAWLEILKRVPNSIIWLLRFPAAGEVHLMRAAREWAGDEVASRIVFTEVAPKGVHIHRGRIADLFLDAWECGAHTTSADILWSGTPVLTWPKHLHKMCSRVAASIVHATGHGDQMIVNSEEAYIERAVALAQELQYEYWDGKGNSLPAVASDIQVTAEALCINTASGAAQPHVAPQQQQSQATSEGAPAAQKTGAPGQTTEQAPANVKQNAANAANAPTREELAEVSPPRSQILLKIGPQAPAGARMRRGAGELSDLRRKLFLERDRDGGLFDTKAWTRALEAGYEEAWRRYVAGTDVEDSPEWEALPEDAPEKLSAHIWVRDE</sequence>
<dbReference type="PROSITE" id="PS50005">
    <property type="entry name" value="TPR"/>
    <property type="match status" value="2"/>
</dbReference>
<feature type="compositionally biased region" description="Low complexity" evidence="9">
    <location>
        <begin position="2143"/>
        <end position="2154"/>
    </location>
</feature>
<reference evidence="11 12" key="1">
    <citation type="submission" date="2014-09" db="EMBL/GenBank/DDBJ databases">
        <authorList>
            <person name="Magalhaes I.L.F."/>
            <person name="Oliveira U."/>
            <person name="Santos F.R."/>
            <person name="Vidigal T.H.D.A."/>
            <person name="Brescovit A.D."/>
            <person name="Santos A.J."/>
        </authorList>
    </citation>
    <scope>NUCLEOTIDE SEQUENCE [LARGE SCALE GENOMIC DNA]</scope>
</reference>
<dbReference type="EMBL" id="CCYA01000230">
    <property type="protein sequence ID" value="CEH13751.1"/>
    <property type="molecule type" value="Genomic_DNA"/>
</dbReference>
<feature type="region of interest" description="Disordered" evidence="9">
    <location>
        <begin position="1111"/>
        <end position="1134"/>
    </location>
</feature>
<comment type="similarity">
    <text evidence="2">Belongs to the glycosyltransferase 41 family. O-GlcNAc transferase subfamily.</text>
</comment>
<accession>A0A0P1BCZ2</accession>
<keyword evidence="6" id="KW-0677">Repeat</keyword>
<feature type="region of interest" description="Disordered" evidence="9">
    <location>
        <begin position="2143"/>
        <end position="2176"/>
    </location>
</feature>
<feature type="compositionally biased region" description="Polar residues" evidence="9">
    <location>
        <begin position="799"/>
        <end position="817"/>
    </location>
</feature>
<feature type="repeat" description="TPR" evidence="8">
    <location>
        <begin position="1464"/>
        <end position="1497"/>
    </location>
</feature>
<keyword evidence="7 8" id="KW-0802">TPR repeat</keyword>
<evidence type="ECO:0000256" key="3">
    <source>
        <dbReference type="ARBA" id="ARBA00011970"/>
    </source>
</evidence>
<evidence type="ECO:0000256" key="9">
    <source>
        <dbReference type="SAM" id="MobiDB-lite"/>
    </source>
</evidence>
<feature type="region of interest" description="Disordered" evidence="9">
    <location>
        <begin position="508"/>
        <end position="530"/>
    </location>
</feature>
<dbReference type="Proteomes" id="UP000054845">
    <property type="component" value="Unassembled WGS sequence"/>
</dbReference>
<comment type="pathway">
    <text evidence="1">Protein modification; protein glycosylation.</text>
</comment>
<evidence type="ECO:0000256" key="6">
    <source>
        <dbReference type="ARBA" id="ARBA00022737"/>
    </source>
</evidence>
<name>A0A0P1BCZ2_9BASI</name>
<evidence type="ECO:0000313" key="12">
    <source>
        <dbReference type="Proteomes" id="UP000054845"/>
    </source>
</evidence>
<dbReference type="Gene3D" id="1.25.40.10">
    <property type="entry name" value="Tetratricopeptide repeat domain"/>
    <property type="match status" value="3"/>
</dbReference>
<feature type="compositionally biased region" description="Low complexity" evidence="9">
    <location>
        <begin position="914"/>
        <end position="924"/>
    </location>
</feature>
<keyword evidence="12" id="KW-1185">Reference proteome</keyword>
<dbReference type="PROSITE" id="PS50293">
    <property type="entry name" value="TPR_REGION"/>
    <property type="match status" value="1"/>
</dbReference>
<feature type="region of interest" description="Disordered" evidence="9">
    <location>
        <begin position="777"/>
        <end position="832"/>
    </location>
</feature>
<evidence type="ECO:0000256" key="2">
    <source>
        <dbReference type="ARBA" id="ARBA00005386"/>
    </source>
</evidence>
<evidence type="ECO:0000256" key="5">
    <source>
        <dbReference type="ARBA" id="ARBA00022679"/>
    </source>
</evidence>
<dbReference type="EC" id="2.4.1.255" evidence="3"/>
<feature type="compositionally biased region" description="Basic and acidic residues" evidence="9">
    <location>
        <begin position="1111"/>
        <end position="1121"/>
    </location>
</feature>
<dbReference type="PANTHER" id="PTHR44998:SF1">
    <property type="entry name" value="UDP-N-ACETYLGLUCOSAMINE--PEPTIDE N-ACETYLGLUCOSAMINYLTRANSFERASE 110 KDA SUBUNIT"/>
    <property type="match status" value="1"/>
</dbReference>
<evidence type="ECO:0000259" key="10">
    <source>
        <dbReference type="Pfam" id="PF13844"/>
    </source>
</evidence>
<dbReference type="InterPro" id="IPR029489">
    <property type="entry name" value="OGT/SEC/SPY_C"/>
</dbReference>
<evidence type="ECO:0000256" key="4">
    <source>
        <dbReference type="ARBA" id="ARBA00022676"/>
    </source>
</evidence>
<organism evidence="11 12">
    <name type="scientific">Ceraceosorus bombacis</name>
    <dbReference type="NCBI Taxonomy" id="401625"/>
    <lineage>
        <taxon>Eukaryota</taxon>
        <taxon>Fungi</taxon>
        <taxon>Dikarya</taxon>
        <taxon>Basidiomycota</taxon>
        <taxon>Ustilaginomycotina</taxon>
        <taxon>Exobasidiomycetes</taxon>
        <taxon>Ceraceosorales</taxon>
        <taxon>Ceraceosoraceae</taxon>
        <taxon>Ceraceosorus</taxon>
    </lineage>
</organism>
<feature type="repeat" description="TPR" evidence="8">
    <location>
        <begin position="1430"/>
        <end position="1463"/>
    </location>
</feature>
<feature type="compositionally biased region" description="Low complexity" evidence="9">
    <location>
        <begin position="512"/>
        <end position="526"/>
    </location>
</feature>
<dbReference type="Pfam" id="PF13844">
    <property type="entry name" value="Glyco_transf_41"/>
    <property type="match status" value="2"/>
</dbReference>
<evidence type="ECO:0000313" key="11">
    <source>
        <dbReference type="EMBL" id="CEH13751.1"/>
    </source>
</evidence>
<feature type="domain" description="O-GlcNAc transferase C-terminal" evidence="10">
    <location>
        <begin position="1661"/>
        <end position="1845"/>
    </location>
</feature>
<feature type="compositionally biased region" description="Polar residues" evidence="9">
    <location>
        <begin position="35"/>
        <end position="48"/>
    </location>
</feature>
<keyword evidence="5 11" id="KW-0808">Transferase</keyword>
<feature type="domain" description="O-GlcNAc transferase C-terminal" evidence="10">
    <location>
        <begin position="1950"/>
        <end position="2108"/>
    </location>
</feature>
<dbReference type="OrthoDB" id="421121at2759"/>
<feature type="compositionally biased region" description="Polar residues" evidence="9">
    <location>
        <begin position="205"/>
        <end position="222"/>
    </location>
</feature>
<dbReference type="Gene3D" id="3.40.50.2000">
    <property type="entry name" value="Glycogen Phosphorylase B"/>
    <property type="match status" value="1"/>
</dbReference>
<feature type="region of interest" description="Disordered" evidence="9">
    <location>
        <begin position="196"/>
        <end position="224"/>
    </location>
</feature>
<dbReference type="GO" id="GO:0097363">
    <property type="term" value="F:protein O-acetylglucosaminyltransferase activity"/>
    <property type="evidence" value="ECO:0007669"/>
    <property type="project" value="UniProtKB-EC"/>
</dbReference>
<feature type="region of interest" description="Disordered" evidence="9">
    <location>
        <begin position="1056"/>
        <end position="1090"/>
    </location>
</feature>
<keyword evidence="4" id="KW-0328">Glycosyltransferase</keyword>
<dbReference type="Pfam" id="PF13374">
    <property type="entry name" value="TPR_10"/>
    <property type="match status" value="1"/>
</dbReference>
<evidence type="ECO:0000256" key="1">
    <source>
        <dbReference type="ARBA" id="ARBA00004922"/>
    </source>
</evidence>
<feature type="region of interest" description="Disordered" evidence="9">
    <location>
        <begin position="359"/>
        <end position="378"/>
    </location>
</feature>
<feature type="region of interest" description="Disordered" evidence="9">
    <location>
        <begin position="34"/>
        <end position="87"/>
    </location>
</feature>
<evidence type="ECO:0000256" key="7">
    <source>
        <dbReference type="ARBA" id="ARBA00022803"/>
    </source>
</evidence>
<proteinExistence type="inferred from homology"/>
<protein>
    <recommendedName>
        <fullName evidence="3">protein O-GlcNAc transferase</fullName>
        <ecNumber evidence="3">2.4.1.255</ecNumber>
    </recommendedName>
</protein>